<dbReference type="InterPro" id="IPR012338">
    <property type="entry name" value="Beta-lactam/transpept-like"/>
</dbReference>
<feature type="chain" id="PRO_5020199258" evidence="1">
    <location>
        <begin position="20"/>
        <end position="374"/>
    </location>
</feature>
<dbReference type="PANTHER" id="PTHR46825:SF9">
    <property type="entry name" value="BETA-LACTAMASE-RELATED DOMAIN-CONTAINING PROTEIN"/>
    <property type="match status" value="1"/>
</dbReference>
<protein>
    <submittedName>
        <fullName evidence="3">Class A beta-lactamase-related serine hydrolase</fullName>
    </submittedName>
</protein>
<evidence type="ECO:0000259" key="2">
    <source>
        <dbReference type="Pfam" id="PF00144"/>
    </source>
</evidence>
<dbReference type="GO" id="GO:0016787">
    <property type="term" value="F:hydrolase activity"/>
    <property type="evidence" value="ECO:0007669"/>
    <property type="project" value="UniProtKB-KW"/>
</dbReference>
<dbReference type="AlphaFoldDB" id="A0A4Q0MB47"/>
<sequence>MKFFYVALLLYAFFSSAYSQQRQSDISHHLTRKLATYVDSMRLKHSQAGILVHVYKPGVIDWNYANGLADIDSLIPAKPDMHYRIASISKLFCATAVLKLASAGSLTLDDPISKWLPSKFISKIANGDKITIRNLLNHTSGIYELQGSEIDPLNDSTDYSMVLPELIAGMKQTAGYSNFFYSSSNYILLAEIIKKASKMSYGDYIRSAILEPFNLSHTYVATLPVKNRFKGYIPSLYLKKYADTVKVSLIDASDFNMSFHLGAADISSSTSDLIKFYYELHEGKIIPKNLVNEMFGETVASNRPSKRYGLGTMLFEHNGLTVVHGHIGQAAGYKNILAKNQLTNTYIAISFNLFHISDKILLEMMFGLNDIMEE</sequence>
<dbReference type="EMBL" id="RXOC01000004">
    <property type="protein sequence ID" value="RXF70507.1"/>
    <property type="molecule type" value="Genomic_DNA"/>
</dbReference>
<dbReference type="InterPro" id="IPR001466">
    <property type="entry name" value="Beta-lactam-related"/>
</dbReference>
<gene>
    <name evidence="3" type="ORF">EKH83_07640</name>
</gene>
<evidence type="ECO:0000256" key="1">
    <source>
        <dbReference type="SAM" id="SignalP"/>
    </source>
</evidence>
<dbReference type="Gene3D" id="3.40.710.10">
    <property type="entry name" value="DD-peptidase/beta-lactamase superfamily"/>
    <property type="match status" value="1"/>
</dbReference>
<name>A0A4Q0MB47_9SPHI</name>
<dbReference type="PANTHER" id="PTHR46825">
    <property type="entry name" value="D-ALANYL-D-ALANINE-CARBOXYPEPTIDASE/ENDOPEPTIDASE AMPH"/>
    <property type="match status" value="1"/>
</dbReference>
<dbReference type="Proteomes" id="UP000290848">
    <property type="component" value="Unassembled WGS sequence"/>
</dbReference>
<dbReference type="SUPFAM" id="SSF56601">
    <property type="entry name" value="beta-lactamase/transpeptidase-like"/>
    <property type="match status" value="1"/>
</dbReference>
<comment type="caution">
    <text evidence="3">The sequence shown here is derived from an EMBL/GenBank/DDBJ whole genome shotgun (WGS) entry which is preliminary data.</text>
</comment>
<organism evidence="3 4">
    <name type="scientific">Arcticibacter tournemirensis</name>
    <dbReference type="NCBI Taxonomy" id="699437"/>
    <lineage>
        <taxon>Bacteria</taxon>
        <taxon>Pseudomonadati</taxon>
        <taxon>Bacteroidota</taxon>
        <taxon>Sphingobacteriia</taxon>
        <taxon>Sphingobacteriales</taxon>
        <taxon>Sphingobacteriaceae</taxon>
        <taxon>Arcticibacter</taxon>
    </lineage>
</organism>
<keyword evidence="3" id="KW-0378">Hydrolase</keyword>
<keyword evidence="1" id="KW-0732">Signal</keyword>
<feature type="signal peptide" evidence="1">
    <location>
        <begin position="1"/>
        <end position="19"/>
    </location>
</feature>
<dbReference type="RefSeq" id="WP_128768812.1">
    <property type="nucleotide sequence ID" value="NZ_RXOC01000004.1"/>
</dbReference>
<proteinExistence type="predicted"/>
<feature type="domain" description="Beta-lactamase-related" evidence="2">
    <location>
        <begin position="44"/>
        <end position="355"/>
    </location>
</feature>
<evidence type="ECO:0000313" key="4">
    <source>
        <dbReference type="Proteomes" id="UP000290848"/>
    </source>
</evidence>
<evidence type="ECO:0000313" key="3">
    <source>
        <dbReference type="EMBL" id="RXF70507.1"/>
    </source>
</evidence>
<dbReference type="Pfam" id="PF00144">
    <property type="entry name" value="Beta-lactamase"/>
    <property type="match status" value="1"/>
</dbReference>
<reference evidence="3 4" key="1">
    <citation type="submission" date="2018-12" db="EMBL/GenBank/DDBJ databases">
        <title>The Draft Genome Sequence of the Soil Bacterium Pedobacter tournemirensis R1.</title>
        <authorList>
            <person name="He J."/>
        </authorList>
    </citation>
    <scope>NUCLEOTIDE SEQUENCE [LARGE SCALE GENOMIC DNA]</scope>
    <source>
        <strain evidence="3 4">R1</strain>
    </source>
</reference>
<accession>A0A4Q0MB47</accession>
<dbReference type="InterPro" id="IPR050491">
    <property type="entry name" value="AmpC-like"/>
</dbReference>